<dbReference type="GO" id="GO:0003700">
    <property type="term" value="F:DNA-binding transcription factor activity"/>
    <property type="evidence" value="ECO:0007669"/>
    <property type="project" value="InterPro"/>
</dbReference>
<dbReference type="Gene3D" id="1.10.10.60">
    <property type="entry name" value="Homeodomain-like"/>
    <property type="match status" value="1"/>
</dbReference>
<evidence type="ECO:0000313" key="6">
    <source>
        <dbReference type="EMBL" id="MBR8642184.1"/>
    </source>
</evidence>
<feature type="region of interest" description="Disordered" evidence="4">
    <location>
        <begin position="324"/>
        <end position="347"/>
    </location>
</feature>
<protein>
    <submittedName>
        <fullName evidence="6">Helix-turn-helix transcriptional regulator</fullName>
    </submittedName>
</protein>
<evidence type="ECO:0000256" key="3">
    <source>
        <dbReference type="ARBA" id="ARBA00023163"/>
    </source>
</evidence>
<accession>A0A941FG45</accession>
<evidence type="ECO:0000256" key="4">
    <source>
        <dbReference type="SAM" id="MobiDB-lite"/>
    </source>
</evidence>
<keyword evidence="3" id="KW-0804">Transcription</keyword>
<keyword evidence="1" id="KW-0805">Transcription regulation</keyword>
<name>A0A941FG45_9ACTN</name>
<dbReference type="PANTHER" id="PTHR46796">
    <property type="entry name" value="HTH-TYPE TRANSCRIPTIONAL ACTIVATOR RHAS-RELATED"/>
    <property type="match status" value="1"/>
</dbReference>
<evidence type="ECO:0000256" key="2">
    <source>
        <dbReference type="ARBA" id="ARBA00023125"/>
    </source>
</evidence>
<gene>
    <name evidence="6" type="ORF">KEF29_29795</name>
</gene>
<comment type="caution">
    <text evidence="6">The sequence shown here is derived from an EMBL/GenBank/DDBJ whole genome shotgun (WGS) entry which is preliminary data.</text>
</comment>
<dbReference type="SMART" id="SM00342">
    <property type="entry name" value="HTH_ARAC"/>
    <property type="match status" value="1"/>
</dbReference>
<reference evidence="6 7" key="1">
    <citation type="submission" date="2021-04" db="EMBL/GenBank/DDBJ databases">
        <title>Characterization of the biosynthetic gene cluster of new lipopeptides with antitumor activity in the genome of the marine Streptomyces PHM034.</title>
        <authorList>
            <person name="Ceniceros A."/>
            <person name="Canedo L."/>
            <person name="Mendez C."/>
            <person name="Olano C."/>
            <person name="Schleissner C."/>
            <person name="Cuevas C."/>
            <person name="De La Calle F."/>
            <person name="Salas J.A."/>
        </authorList>
    </citation>
    <scope>NUCLEOTIDE SEQUENCE [LARGE SCALE GENOMIC DNA]</scope>
    <source>
        <strain evidence="6 7">PHM034</strain>
    </source>
</reference>
<dbReference type="InterPro" id="IPR050204">
    <property type="entry name" value="AraC_XylS_family_regulators"/>
</dbReference>
<dbReference type="EMBL" id="JAGTPG010000002">
    <property type="protein sequence ID" value="MBR8642184.1"/>
    <property type="molecule type" value="Genomic_DNA"/>
</dbReference>
<evidence type="ECO:0000313" key="7">
    <source>
        <dbReference type="Proteomes" id="UP000682308"/>
    </source>
</evidence>
<sequence>MRSPSPGLRPAGLKKCSVRKFRPGGPVAWTHVNCRAPARRSPVWEVTRPARPGRVPGVVLAGLRDRGPAPVDHRLDPHPVLTLALACGEAALGIDEPTGRRHRGSLVTGLGFGVGGAARVRAANVEWMQVRLSPAIARAVLGVDPAELESSVVSLDDLWGERRAARLRERLAQASSWEERFALVEASLARLSAAGPAIEPELAWAWDRIVAGHGQVRVEGLADELGWSRKRLWSRFHAQLGLPPKRAVRLVRFDWAATRLAGGQEAARVAADCGYADQSHLHRDVVAFTGVTPATVAGQSLVATADMAWVDHVPRLSARWGDAPASRFDGPHRPPPPTGGDARGGRVPGGVRMYGPVTGANSPLAPPMRVTPPDGGMTISAGSCMRAGRHGGIGCEVTASTVVAVGRGGHGALTELCSS</sequence>
<dbReference type="Proteomes" id="UP000682308">
    <property type="component" value="Unassembled WGS sequence"/>
</dbReference>
<organism evidence="6 7">
    <name type="scientific">Streptomyces tuirus</name>
    <dbReference type="NCBI Taxonomy" id="68278"/>
    <lineage>
        <taxon>Bacteria</taxon>
        <taxon>Bacillati</taxon>
        <taxon>Actinomycetota</taxon>
        <taxon>Actinomycetes</taxon>
        <taxon>Kitasatosporales</taxon>
        <taxon>Streptomycetaceae</taxon>
        <taxon>Streptomyces</taxon>
    </lineage>
</organism>
<keyword evidence="2" id="KW-0238">DNA-binding</keyword>
<dbReference type="AlphaFoldDB" id="A0A941FG45"/>
<proteinExistence type="predicted"/>
<dbReference type="PANTHER" id="PTHR46796:SF15">
    <property type="entry name" value="BLL1074 PROTEIN"/>
    <property type="match status" value="1"/>
</dbReference>
<feature type="domain" description="HTH araC/xylS-type" evidence="5">
    <location>
        <begin position="199"/>
        <end position="299"/>
    </location>
</feature>
<evidence type="ECO:0000259" key="5">
    <source>
        <dbReference type="PROSITE" id="PS01124"/>
    </source>
</evidence>
<evidence type="ECO:0000256" key="1">
    <source>
        <dbReference type="ARBA" id="ARBA00023015"/>
    </source>
</evidence>
<dbReference type="Pfam" id="PF12833">
    <property type="entry name" value="HTH_18"/>
    <property type="match status" value="1"/>
</dbReference>
<dbReference type="InterPro" id="IPR018060">
    <property type="entry name" value="HTH_AraC"/>
</dbReference>
<dbReference type="PROSITE" id="PS01124">
    <property type="entry name" value="HTH_ARAC_FAMILY_2"/>
    <property type="match status" value="1"/>
</dbReference>
<dbReference type="GO" id="GO:0043565">
    <property type="term" value="F:sequence-specific DNA binding"/>
    <property type="evidence" value="ECO:0007669"/>
    <property type="project" value="InterPro"/>
</dbReference>
<keyword evidence="7" id="KW-1185">Reference proteome</keyword>